<reference evidence="2 4" key="1">
    <citation type="submission" date="2015-11" db="EMBL/GenBank/DDBJ databases">
        <title>Genomic analysis of 38 Legionella species identifies large and diverse effector repertoires.</title>
        <authorList>
            <person name="Burstein D."/>
            <person name="Amaro F."/>
            <person name="Zusman T."/>
            <person name="Lifshitz Z."/>
            <person name="Cohen O."/>
            <person name="Gilbert J.A."/>
            <person name="Pupko T."/>
            <person name="Shuman H.A."/>
            <person name="Segal G."/>
        </authorList>
    </citation>
    <scope>NUCLEOTIDE SEQUENCE [LARGE SCALE GENOMIC DNA]</scope>
    <source>
        <strain evidence="2 4">ATCC 43877</strain>
    </source>
</reference>
<dbReference type="Proteomes" id="UP000054985">
    <property type="component" value="Unassembled WGS sequence"/>
</dbReference>
<feature type="transmembrane region" description="Helical" evidence="1">
    <location>
        <begin position="461"/>
        <end position="481"/>
    </location>
</feature>
<organism evidence="3 5">
    <name type="scientific">Legionella moravica</name>
    <dbReference type="NCBI Taxonomy" id="39962"/>
    <lineage>
        <taxon>Bacteria</taxon>
        <taxon>Pseudomonadati</taxon>
        <taxon>Pseudomonadota</taxon>
        <taxon>Gammaproteobacteria</taxon>
        <taxon>Legionellales</taxon>
        <taxon>Legionellaceae</taxon>
        <taxon>Legionella</taxon>
    </lineage>
</organism>
<dbReference type="EMBL" id="LNYN01000020">
    <property type="protein sequence ID" value="KTD34485.1"/>
    <property type="molecule type" value="Genomic_DNA"/>
</dbReference>
<keyword evidence="1" id="KW-0472">Membrane</keyword>
<evidence type="ECO:0000313" key="3">
    <source>
        <dbReference type="EMBL" id="STX64204.1"/>
    </source>
</evidence>
<feature type="transmembrane region" description="Helical" evidence="1">
    <location>
        <begin position="553"/>
        <end position="576"/>
    </location>
</feature>
<evidence type="ECO:0000256" key="1">
    <source>
        <dbReference type="SAM" id="Phobius"/>
    </source>
</evidence>
<reference evidence="3 5" key="2">
    <citation type="submission" date="2018-06" db="EMBL/GenBank/DDBJ databases">
        <authorList>
            <consortium name="Pathogen Informatics"/>
            <person name="Doyle S."/>
        </authorList>
    </citation>
    <scope>NUCLEOTIDE SEQUENCE [LARGE SCALE GENOMIC DNA]</scope>
    <source>
        <strain evidence="3 5">NCTC12239</strain>
    </source>
</reference>
<proteinExistence type="predicted"/>
<evidence type="ECO:0000313" key="5">
    <source>
        <dbReference type="Proteomes" id="UP000254040"/>
    </source>
</evidence>
<keyword evidence="4" id="KW-1185">Reference proteome</keyword>
<dbReference type="EMBL" id="UGOG01000001">
    <property type="protein sequence ID" value="STX64204.1"/>
    <property type="molecule type" value="Genomic_DNA"/>
</dbReference>
<keyword evidence="1" id="KW-1133">Transmembrane helix</keyword>
<evidence type="ECO:0000313" key="4">
    <source>
        <dbReference type="Proteomes" id="UP000054985"/>
    </source>
</evidence>
<dbReference type="Proteomes" id="UP000254040">
    <property type="component" value="Unassembled WGS sequence"/>
</dbReference>
<gene>
    <name evidence="2" type="ORF">Lmor_1882</name>
    <name evidence="3" type="ORF">NCTC12239_03166</name>
</gene>
<dbReference type="RefSeq" id="WP_028382928.1">
    <property type="nucleotide sequence ID" value="NZ_CAAAJG010000073.1"/>
</dbReference>
<dbReference type="AlphaFoldDB" id="A0A378K075"/>
<name>A0A378K075_9GAMM</name>
<keyword evidence="1" id="KW-0812">Transmembrane</keyword>
<sequence>MVYSKQNAAVRRDKHQFFSEIPSIDTLQLKFKAADQRAETIGYSFLLQNKHLLEAEFTEMFHILKNQDDEKKEVFWIYCYYCASLLEAFHSAYLQPGKQSEYAQIKVQIKERLINKVQHKASEAAFIDSLYNSYLGSFRNLVNSPFHVSQIRDYVAYANLCRIYWAFCRMTLTQGLTMAKDLHLIEKLDVLLGTHTDVDKIISVFQAPVGVINFFSVGFFLIRLMIDGGLLIKHTFFPSELEKGAKNGCDVTKLDYLPGAASIEPYRNSYILVRDEDHDNVQLYYVPKNGTPQKLTVKDPNKFKDELLSKLNENSTIRLNADDVKELITAQTGHVPEITTAFERFTNELYKRHCNFANDVVWATVNCLSNFNNLFNISGPVAGYLTAVFLTFDVCMALYKCKLAKEEYLTKKSQYLLEIDDYNNPNLFKKLTDEQRRLHIEMLNKQLSELEINWRTKEATFYFVAAAAALLMSGFTVAILVSPPMLVLASFFVCTVAVAMYLSAGAYSQYKEKSLYLEQAQLTGNQLPVAYKEYETARNDFIFNMAKNTIMPMVLITTFAICWPAAIALTAMYLGYELYHAYDQHKDTLASRQLMDGEEENQGFLPGKS</sequence>
<dbReference type="OrthoDB" id="5652260at2"/>
<accession>A0A378K075</accession>
<evidence type="ECO:0000313" key="2">
    <source>
        <dbReference type="EMBL" id="KTD34485.1"/>
    </source>
</evidence>
<feature type="transmembrane region" description="Helical" evidence="1">
    <location>
        <begin position="487"/>
        <end position="507"/>
    </location>
</feature>
<protein>
    <submittedName>
        <fullName evidence="3">Coiled-coil protein</fullName>
    </submittedName>
</protein>
<feature type="transmembrane region" description="Helical" evidence="1">
    <location>
        <begin position="381"/>
        <end position="399"/>
    </location>
</feature>